<protein>
    <submittedName>
        <fullName evidence="6">Glucuronyl hydrolase</fullName>
    </submittedName>
</protein>
<evidence type="ECO:0000256" key="1">
    <source>
        <dbReference type="ARBA" id="ARBA00022801"/>
    </source>
</evidence>
<feature type="binding site" evidence="4">
    <location>
        <position position="123"/>
    </location>
    <ligand>
        <name>substrate</name>
    </ligand>
</feature>
<keyword evidence="1 6" id="KW-0378">Hydrolase</keyword>
<dbReference type="RefSeq" id="WP_131594617.1">
    <property type="nucleotide sequence ID" value="NZ_SJSL01000001.1"/>
</dbReference>
<dbReference type="Proteomes" id="UP000293347">
    <property type="component" value="Unassembled WGS sequence"/>
</dbReference>
<feature type="binding site" evidence="4">
    <location>
        <position position="255"/>
    </location>
    <ligand>
        <name>substrate</name>
    </ligand>
</feature>
<dbReference type="PANTHER" id="PTHR36845:SF1">
    <property type="entry name" value="HYDROLASE, PUTATIVE (AFU_ORTHOLOGUE AFUA_7G05090)-RELATED"/>
    <property type="match status" value="1"/>
</dbReference>
<feature type="binding site" evidence="4">
    <location>
        <position position="243"/>
    </location>
    <ligand>
        <name>substrate</name>
    </ligand>
</feature>
<feature type="signal peptide" evidence="5">
    <location>
        <begin position="1"/>
        <end position="23"/>
    </location>
</feature>
<dbReference type="EMBL" id="SJSL01000001">
    <property type="protein sequence ID" value="TCD03726.1"/>
    <property type="molecule type" value="Genomic_DNA"/>
</dbReference>
<organism evidence="6 7">
    <name type="scientific">Pedobacter psychroterrae</name>
    <dbReference type="NCBI Taxonomy" id="2530453"/>
    <lineage>
        <taxon>Bacteria</taxon>
        <taxon>Pseudomonadati</taxon>
        <taxon>Bacteroidota</taxon>
        <taxon>Sphingobacteriia</taxon>
        <taxon>Sphingobacteriales</taxon>
        <taxon>Sphingobacteriaceae</taxon>
        <taxon>Pedobacter</taxon>
    </lineage>
</organism>
<feature type="active site" description="Nucleophile" evidence="3">
    <location>
        <position position="123"/>
    </location>
</feature>
<proteinExistence type="inferred from homology"/>
<feature type="binding site" evidence="4">
    <location>
        <position position="182"/>
    </location>
    <ligand>
        <name>substrate</name>
    </ligand>
</feature>
<dbReference type="SUPFAM" id="SSF48208">
    <property type="entry name" value="Six-hairpin glycosidases"/>
    <property type="match status" value="1"/>
</dbReference>
<evidence type="ECO:0000256" key="3">
    <source>
        <dbReference type="PIRSR" id="PIRSR610905-1"/>
    </source>
</evidence>
<keyword evidence="5" id="KW-0732">Signal</keyword>
<dbReference type="AlphaFoldDB" id="A0A4R0NS38"/>
<comment type="caution">
    <text evidence="6">The sequence shown here is derived from an EMBL/GenBank/DDBJ whole genome shotgun (WGS) entry which is preliminary data.</text>
</comment>
<dbReference type="Gene3D" id="1.50.10.10">
    <property type="match status" value="1"/>
</dbReference>
<dbReference type="OrthoDB" id="428577at2"/>
<evidence type="ECO:0000256" key="5">
    <source>
        <dbReference type="SAM" id="SignalP"/>
    </source>
</evidence>
<dbReference type="InterPro" id="IPR010905">
    <property type="entry name" value="Glyco_hydro_88"/>
</dbReference>
<evidence type="ECO:0000256" key="2">
    <source>
        <dbReference type="ARBA" id="ARBA00038358"/>
    </source>
</evidence>
<keyword evidence="7" id="KW-1185">Reference proteome</keyword>
<sequence>MMIKQTTKFILGLSLAVALSACAQKKQVTKGNALTKMAEKEFADAAGQYNFLKTQLKPNQFPKAYFPKNDSLATSGSGWWCSGFYPGTLLYLNEQTKDAALKTEADRILKVLEKEQYNKTTHDLGFMMFCSFGNANRLQPSESYKQILINSAKSLCTRFDPKLGVIKSWDSRKPSDYLVIIDNMMNLELLFWATEVTGDSSYYKIAVTHADNTIKNHFRPDFSSFHVINYDRNNPGGVQEKKTAQGYSDSSAWARGQAWGLYGFVVMYRATKDRKYLDQANHISNFILNHPNFPKDKIAYWDFNAPNIPDASRDVSAATIMASAWLELAGYAEKDAAQKYRATAKEILINLGTDKYKAKPGTNGGFILTNSVGHLPAKSEVDVAISYADYYYIEALGRLKKEN</sequence>
<evidence type="ECO:0000256" key="4">
    <source>
        <dbReference type="PIRSR" id="PIRSR610905-2"/>
    </source>
</evidence>
<dbReference type="GO" id="GO:0000272">
    <property type="term" value="P:polysaccharide catabolic process"/>
    <property type="evidence" value="ECO:0007669"/>
    <property type="project" value="TreeGrafter"/>
</dbReference>
<feature type="chain" id="PRO_5020815872" evidence="5">
    <location>
        <begin position="24"/>
        <end position="403"/>
    </location>
</feature>
<gene>
    <name evidence="6" type="ORF">EZ437_07165</name>
</gene>
<evidence type="ECO:0000313" key="7">
    <source>
        <dbReference type="Proteomes" id="UP000293347"/>
    </source>
</evidence>
<accession>A0A4R0NS38</accession>
<dbReference type="GO" id="GO:0052757">
    <property type="term" value="F:chondroitin hydrolase activity"/>
    <property type="evidence" value="ECO:0007669"/>
    <property type="project" value="TreeGrafter"/>
</dbReference>
<feature type="binding site" evidence="4">
    <location>
        <position position="259"/>
    </location>
    <ligand>
        <name>substrate</name>
    </ligand>
</feature>
<dbReference type="PROSITE" id="PS51257">
    <property type="entry name" value="PROKAR_LIPOPROTEIN"/>
    <property type="match status" value="1"/>
</dbReference>
<dbReference type="Pfam" id="PF07470">
    <property type="entry name" value="Glyco_hydro_88"/>
    <property type="match status" value="1"/>
</dbReference>
<dbReference type="InterPro" id="IPR052369">
    <property type="entry name" value="UG_Glycosaminoglycan_Hydrolase"/>
</dbReference>
<dbReference type="InterPro" id="IPR012341">
    <property type="entry name" value="6hp_glycosidase-like_sf"/>
</dbReference>
<feature type="active site" description="Proton donor" evidence="3">
    <location>
        <position position="182"/>
    </location>
</feature>
<name>A0A4R0NS38_9SPHI</name>
<dbReference type="InterPro" id="IPR008928">
    <property type="entry name" value="6-hairpin_glycosidase_sf"/>
</dbReference>
<comment type="similarity">
    <text evidence="2">Belongs to the glycosyl hydrolase 88 family.</text>
</comment>
<evidence type="ECO:0000313" key="6">
    <source>
        <dbReference type="EMBL" id="TCD03726.1"/>
    </source>
</evidence>
<reference evidence="6 7" key="1">
    <citation type="submission" date="2019-02" db="EMBL/GenBank/DDBJ databases">
        <title>Pedobacter sp. RP-1-14 sp. nov., isolated from Arctic soil.</title>
        <authorList>
            <person name="Dahal R.H."/>
        </authorList>
    </citation>
    <scope>NUCLEOTIDE SEQUENCE [LARGE SCALE GENOMIC DNA]</scope>
    <source>
        <strain evidence="6 7">RP-1-14</strain>
    </source>
</reference>
<dbReference type="PANTHER" id="PTHR36845">
    <property type="entry name" value="HYDROLASE, PUTATIVE (AFU_ORTHOLOGUE AFUA_7G05090)-RELATED"/>
    <property type="match status" value="1"/>
</dbReference>